<dbReference type="RefSeq" id="WP_353475077.1">
    <property type="nucleotide sequence ID" value="NZ_CP123385.1"/>
</dbReference>
<proteinExistence type="predicted"/>
<evidence type="ECO:0008006" key="2">
    <source>
        <dbReference type="Google" id="ProtNLM"/>
    </source>
</evidence>
<gene>
    <name evidence="1" type="ORF">PVT71_16080</name>
</gene>
<dbReference type="EMBL" id="CP123385">
    <property type="protein sequence ID" value="XCC96211.1"/>
    <property type="molecule type" value="Genomic_DNA"/>
</dbReference>
<dbReference type="InterPro" id="IPR015943">
    <property type="entry name" value="WD40/YVTN_repeat-like_dom_sf"/>
</dbReference>
<name>A0AAU8AMJ3_9RHOB</name>
<reference evidence="1" key="1">
    <citation type="submission" date="2023-02" db="EMBL/GenBank/DDBJ databases">
        <title>Description and genomic characterization of Salipiger bruguierae sp. nov., isolated from the sediment of mangrove plant Bruguiera sexangula.</title>
        <authorList>
            <person name="Long M."/>
        </authorList>
    </citation>
    <scope>NUCLEOTIDE SEQUENCE</scope>
    <source>
        <strain evidence="1">H15</strain>
    </source>
</reference>
<evidence type="ECO:0000313" key="1">
    <source>
        <dbReference type="EMBL" id="XCC96211.1"/>
    </source>
</evidence>
<organism evidence="1">
    <name type="scientific">Alloyangia sp. H15</name>
    <dbReference type="NCBI Taxonomy" id="3029062"/>
    <lineage>
        <taxon>Bacteria</taxon>
        <taxon>Pseudomonadati</taxon>
        <taxon>Pseudomonadota</taxon>
        <taxon>Alphaproteobacteria</taxon>
        <taxon>Rhodobacterales</taxon>
        <taxon>Roseobacteraceae</taxon>
        <taxon>Alloyangia</taxon>
    </lineage>
</organism>
<dbReference type="SUPFAM" id="SSF82171">
    <property type="entry name" value="DPP6 N-terminal domain-like"/>
    <property type="match status" value="1"/>
</dbReference>
<dbReference type="AlphaFoldDB" id="A0AAU8AMJ3"/>
<protein>
    <recommendedName>
        <fullName evidence="2">Oligogalacturonide lyase</fullName>
    </recommendedName>
</protein>
<dbReference type="Gene3D" id="2.130.10.10">
    <property type="entry name" value="YVTN repeat-like/Quinoprotein amine dehydrogenase"/>
    <property type="match status" value="1"/>
</dbReference>
<accession>A0AAU8AMJ3</accession>
<sequence length="434" mass="49709">MRDSIIDVSAEVPIRRVGDGALHGFFGYYNKSNFDAADRRLLGNRTPLFTGDLTGTEVAEVGYFDLADGDRWRGLGTTTAWNWQMGCQAQWVGTSDRVIYNVRAERPGGPGAIYPDFRSRVVDTATGAARELPLPIYVMAPDGRFALTLNYSRFIRTHRTIGYPATAQEPELDRAPEDDGIWRMDIETGETRLICSLRRLFEHRHVPSMDKAFHWITHMEVNPSGTRFLFLHRWTERPDDEFCYLHRLYTINGDGSDLRLLEDADHPLPQLAEDFDPSAHGTFDYEKSEWQISHPLWKSDDEVIVWGPHGGEIHYQLYNDRTGEVTPVGPGLLDENGHMTYGRDPRWMLSDTYPDAVTNERVLFLYDTEKDLRYDLGTFHTPPDLGKHNRCDLHPRWSRDNRAVCIDSVHEGPRQMYLLDIGPLIDRLEGRSAG</sequence>